<dbReference type="GO" id="GO:0007165">
    <property type="term" value="P:signal transduction"/>
    <property type="evidence" value="ECO:0007669"/>
    <property type="project" value="InterPro"/>
</dbReference>
<dbReference type="InterPro" id="IPR003607">
    <property type="entry name" value="HD/PDEase_dom"/>
</dbReference>
<evidence type="ECO:0000259" key="5">
    <source>
        <dbReference type="PROSITE" id="PS51845"/>
    </source>
</evidence>
<dbReference type="Proteomes" id="UP000265618">
    <property type="component" value="Unassembled WGS sequence"/>
</dbReference>
<proteinExistence type="predicted"/>
<comment type="caution">
    <text evidence="6">The sequence shown here is derived from an EMBL/GenBank/DDBJ whole genome shotgun (WGS) entry which is preliminary data.</text>
</comment>
<feature type="binding site" evidence="4">
    <location>
        <position position="161"/>
    </location>
    <ligand>
        <name>Zn(2+)</name>
        <dbReference type="ChEBI" id="CHEBI:29105"/>
        <label>2</label>
    </ligand>
</feature>
<dbReference type="InterPro" id="IPR023174">
    <property type="entry name" value="PDEase_CS"/>
</dbReference>
<accession>A0A9K3GHK3</accession>
<feature type="active site" description="Proton donor" evidence="3">
    <location>
        <position position="118"/>
    </location>
</feature>
<name>A0A9K3GHK3_9EUKA</name>
<dbReference type="CDD" id="cd00077">
    <property type="entry name" value="HDc"/>
    <property type="match status" value="1"/>
</dbReference>
<dbReference type="PRINTS" id="PR00387">
    <property type="entry name" value="PDIESTERASE1"/>
</dbReference>
<dbReference type="PROSITE" id="PS51845">
    <property type="entry name" value="PDEASE_I_2"/>
    <property type="match status" value="1"/>
</dbReference>
<evidence type="ECO:0000256" key="2">
    <source>
        <dbReference type="ARBA" id="ARBA00022801"/>
    </source>
</evidence>
<keyword evidence="7" id="KW-1185">Reference proteome</keyword>
<dbReference type="Gene3D" id="1.10.1300.10">
    <property type="entry name" value="3'5'-cyclic nucleotide phosphodiesterase, catalytic domain"/>
    <property type="match status" value="1"/>
</dbReference>
<feature type="binding site" evidence="4">
    <location>
        <position position="160"/>
    </location>
    <ligand>
        <name>Zn(2+)</name>
        <dbReference type="ChEBI" id="CHEBI:29105"/>
        <label>1</label>
    </ligand>
</feature>
<dbReference type="OrthoDB" id="189220at2759"/>
<feature type="binding site" evidence="4">
    <location>
        <position position="161"/>
    </location>
    <ligand>
        <name>Zn(2+)</name>
        <dbReference type="ChEBI" id="CHEBI:29105"/>
        <label>1</label>
    </ligand>
</feature>
<reference evidence="6 7" key="1">
    <citation type="journal article" date="2018" name="PLoS ONE">
        <title>The draft genome of Kipferlia bialata reveals reductive genome evolution in fornicate parasites.</title>
        <authorList>
            <person name="Tanifuji G."/>
            <person name="Takabayashi S."/>
            <person name="Kume K."/>
            <person name="Takagi M."/>
            <person name="Nakayama T."/>
            <person name="Kamikawa R."/>
            <person name="Inagaki Y."/>
            <person name="Hashimoto T."/>
        </authorList>
    </citation>
    <scope>NUCLEOTIDE SEQUENCE [LARGE SCALE GENOMIC DNA]</scope>
    <source>
        <strain evidence="6">NY0173</strain>
    </source>
</reference>
<evidence type="ECO:0000313" key="6">
    <source>
        <dbReference type="EMBL" id="GIQ84239.1"/>
    </source>
</evidence>
<dbReference type="PROSITE" id="PS00126">
    <property type="entry name" value="PDEASE_I_1"/>
    <property type="match status" value="1"/>
</dbReference>
<dbReference type="EMBL" id="BDIP01001362">
    <property type="protein sequence ID" value="GIQ84239.1"/>
    <property type="molecule type" value="Genomic_DNA"/>
</dbReference>
<keyword evidence="2" id="KW-0378">Hydrolase</keyword>
<gene>
    <name evidence="6" type="ORF">KIPB_005692</name>
</gene>
<dbReference type="InterPro" id="IPR023088">
    <property type="entry name" value="PDEase"/>
</dbReference>
<dbReference type="GO" id="GO:0046872">
    <property type="term" value="F:metal ion binding"/>
    <property type="evidence" value="ECO:0007669"/>
    <property type="project" value="UniProtKB-KW"/>
</dbReference>
<dbReference type="AlphaFoldDB" id="A0A9K3GHK3"/>
<feature type="non-terminal residue" evidence="6">
    <location>
        <position position="205"/>
    </location>
</feature>
<dbReference type="InterPro" id="IPR002073">
    <property type="entry name" value="PDEase_catalytic_dom"/>
</dbReference>
<dbReference type="GO" id="GO:0004114">
    <property type="term" value="F:3',5'-cyclic-nucleotide phosphodiesterase activity"/>
    <property type="evidence" value="ECO:0007669"/>
    <property type="project" value="InterPro"/>
</dbReference>
<sequence length="205" mass="22483">DDRAAVLEGGELREGAAIADEKFQAAPPISEYPLPQVPKVTSWSANFNVFSAFPPLADENTGLIAGHPRAASYMALGCVVDSAMHSLGLYDSLRITRNQMWYLLSTFQAGYSSENTYHNATHATDMTQMCVCMAKSMLARNPHVIGDLELFALILAAASHDLQHPGVDNKFLVRTEQEIAIRFNDRSVLENHHAQNGWALIALSL</sequence>
<evidence type="ECO:0000313" key="7">
    <source>
        <dbReference type="Proteomes" id="UP000265618"/>
    </source>
</evidence>
<evidence type="ECO:0000256" key="1">
    <source>
        <dbReference type="ARBA" id="ARBA00022723"/>
    </source>
</evidence>
<dbReference type="Pfam" id="PF00233">
    <property type="entry name" value="PDEase_I"/>
    <property type="match status" value="1"/>
</dbReference>
<feature type="binding site" evidence="4">
    <location>
        <position position="122"/>
    </location>
    <ligand>
        <name>Zn(2+)</name>
        <dbReference type="ChEBI" id="CHEBI:29105"/>
        <label>1</label>
    </ligand>
</feature>
<evidence type="ECO:0000256" key="3">
    <source>
        <dbReference type="PIRSR" id="PIRSR623088-1"/>
    </source>
</evidence>
<dbReference type="InterPro" id="IPR036971">
    <property type="entry name" value="PDEase_catalytic_dom_sf"/>
</dbReference>
<evidence type="ECO:0000256" key="4">
    <source>
        <dbReference type="PIRSR" id="PIRSR623088-3"/>
    </source>
</evidence>
<organism evidence="6 7">
    <name type="scientific">Kipferlia bialata</name>
    <dbReference type="NCBI Taxonomy" id="797122"/>
    <lineage>
        <taxon>Eukaryota</taxon>
        <taxon>Metamonada</taxon>
        <taxon>Carpediemonas-like organisms</taxon>
        <taxon>Kipferlia</taxon>
    </lineage>
</organism>
<protein>
    <submittedName>
        <fullName evidence="6">3'5'-cyclic nucleotide phosphodiesterase</fullName>
    </submittedName>
</protein>
<dbReference type="PANTHER" id="PTHR11347">
    <property type="entry name" value="CYCLIC NUCLEOTIDE PHOSPHODIESTERASE"/>
    <property type="match status" value="1"/>
</dbReference>
<keyword evidence="1 4" id="KW-0479">Metal-binding</keyword>
<dbReference type="SUPFAM" id="SSF109604">
    <property type="entry name" value="HD-domain/PDEase-like"/>
    <property type="match status" value="1"/>
</dbReference>
<feature type="domain" description="PDEase" evidence="5">
    <location>
        <begin position="11"/>
        <end position="205"/>
    </location>
</feature>